<proteinExistence type="predicted"/>
<evidence type="ECO:0000313" key="3">
    <source>
        <dbReference type="Proteomes" id="UP000318437"/>
    </source>
</evidence>
<dbReference type="AlphaFoldDB" id="A0A5C6CMG8"/>
<comment type="caution">
    <text evidence="2">The sequence shown here is derived from an EMBL/GenBank/DDBJ whole genome shotgun (WGS) entry which is preliminary data.</text>
</comment>
<keyword evidence="1" id="KW-0732">Signal</keyword>
<organism evidence="2 3">
    <name type="scientific">Bythopirellula polymerisocia</name>
    <dbReference type="NCBI Taxonomy" id="2528003"/>
    <lineage>
        <taxon>Bacteria</taxon>
        <taxon>Pseudomonadati</taxon>
        <taxon>Planctomycetota</taxon>
        <taxon>Planctomycetia</taxon>
        <taxon>Pirellulales</taxon>
        <taxon>Lacipirellulaceae</taxon>
        <taxon>Bythopirellula</taxon>
    </lineage>
</organism>
<accession>A0A5C6CMG8</accession>
<dbReference type="Proteomes" id="UP000318437">
    <property type="component" value="Unassembled WGS sequence"/>
</dbReference>
<sequence length="139" mass="14704" precursor="true">MRLVHVVIVLGSILSVLVFSSSIHAQFEADFTEFQWVGGTGSQIWQNDTNWDLAGFPNDTDPLDMDYPTANVSMGLGTNLNVSVGTTPVTIAGLTMGGTSGAVTTEISSDGPGGQLVFKNYFVPMGLEVGNDADFENVI</sequence>
<dbReference type="EMBL" id="SJPS01000004">
    <property type="protein sequence ID" value="TWU25562.1"/>
    <property type="molecule type" value="Genomic_DNA"/>
</dbReference>
<name>A0A5C6CMG8_9BACT</name>
<keyword evidence="3" id="KW-1185">Reference proteome</keyword>
<protein>
    <submittedName>
        <fullName evidence="2">Uncharacterized protein</fullName>
    </submittedName>
</protein>
<dbReference type="RefSeq" id="WP_146451160.1">
    <property type="nucleotide sequence ID" value="NZ_SJPS01000004.1"/>
</dbReference>
<feature type="signal peptide" evidence="1">
    <location>
        <begin position="1"/>
        <end position="25"/>
    </location>
</feature>
<evidence type="ECO:0000256" key="1">
    <source>
        <dbReference type="SAM" id="SignalP"/>
    </source>
</evidence>
<reference evidence="2 3" key="1">
    <citation type="submission" date="2019-02" db="EMBL/GenBank/DDBJ databases">
        <title>Deep-cultivation of Planctomycetes and their phenomic and genomic characterization uncovers novel biology.</title>
        <authorList>
            <person name="Wiegand S."/>
            <person name="Jogler M."/>
            <person name="Boedeker C."/>
            <person name="Pinto D."/>
            <person name="Vollmers J."/>
            <person name="Rivas-Marin E."/>
            <person name="Kohn T."/>
            <person name="Peeters S.H."/>
            <person name="Heuer A."/>
            <person name="Rast P."/>
            <person name="Oberbeckmann S."/>
            <person name="Bunk B."/>
            <person name="Jeske O."/>
            <person name="Meyerdierks A."/>
            <person name="Storesund J.E."/>
            <person name="Kallscheuer N."/>
            <person name="Luecker S."/>
            <person name="Lage O.M."/>
            <person name="Pohl T."/>
            <person name="Merkel B.J."/>
            <person name="Hornburger P."/>
            <person name="Mueller R.-W."/>
            <person name="Bruemmer F."/>
            <person name="Labrenz M."/>
            <person name="Spormann A.M."/>
            <person name="Op Den Camp H."/>
            <person name="Overmann J."/>
            <person name="Amann R."/>
            <person name="Jetten M.S.M."/>
            <person name="Mascher T."/>
            <person name="Medema M.H."/>
            <person name="Devos D.P."/>
            <person name="Kaster A.-K."/>
            <person name="Ovreas L."/>
            <person name="Rohde M."/>
            <person name="Galperin M.Y."/>
            <person name="Jogler C."/>
        </authorList>
    </citation>
    <scope>NUCLEOTIDE SEQUENCE [LARGE SCALE GENOMIC DNA]</scope>
    <source>
        <strain evidence="2 3">Pla144</strain>
    </source>
</reference>
<feature type="chain" id="PRO_5022702732" evidence="1">
    <location>
        <begin position="26"/>
        <end position="139"/>
    </location>
</feature>
<evidence type="ECO:0000313" key="2">
    <source>
        <dbReference type="EMBL" id="TWU25562.1"/>
    </source>
</evidence>
<gene>
    <name evidence="2" type="ORF">Pla144_27690</name>
</gene>